<evidence type="ECO:0000313" key="3">
    <source>
        <dbReference type="Proteomes" id="UP000672027"/>
    </source>
</evidence>
<accession>A0ABX7X822</accession>
<feature type="signal peptide" evidence="1">
    <location>
        <begin position="1"/>
        <end position="23"/>
    </location>
</feature>
<keyword evidence="3" id="KW-1185">Reference proteome</keyword>
<name>A0ABX7X822_9GAMM</name>
<organism evidence="2 3">
    <name type="scientific">Candidatus Thiothrix anitrata</name>
    <dbReference type="NCBI Taxonomy" id="2823902"/>
    <lineage>
        <taxon>Bacteria</taxon>
        <taxon>Pseudomonadati</taxon>
        <taxon>Pseudomonadota</taxon>
        <taxon>Gammaproteobacteria</taxon>
        <taxon>Thiotrichales</taxon>
        <taxon>Thiotrichaceae</taxon>
        <taxon>Thiothrix</taxon>
    </lineage>
</organism>
<protein>
    <recommendedName>
        <fullName evidence="4">SRCR domain-containing protein</fullName>
    </recommendedName>
</protein>
<keyword evidence="1" id="KW-0732">Signal</keyword>
<dbReference type="Proteomes" id="UP000672027">
    <property type="component" value="Chromosome"/>
</dbReference>
<proteinExistence type="predicted"/>
<dbReference type="RefSeq" id="WP_210228970.1">
    <property type="nucleotide sequence ID" value="NZ_CP072800.1"/>
</dbReference>
<reference evidence="2 3" key="1">
    <citation type="submission" date="2021-04" db="EMBL/GenBank/DDBJ databases">
        <title>Genomics, taxonomy and metabolism of representatives of sulfur bacteria of the genus Thiothrix: Thiothrix fructosivorans QT, Thiothrix unzii A1T and three new species, Thiothrix subterranea sp. nov., Thiothrix litoralis sp. nov. and 'Candidatus Thiothrix anitrata' sp. nov.</title>
        <authorList>
            <person name="Ravin N.V."/>
            <person name="Smolyakov D."/>
            <person name="Rudenko T.S."/>
            <person name="Mardanov A.V."/>
            <person name="Beletsky A.V."/>
            <person name="Markov N.D."/>
            <person name="Fomenkov A.I."/>
            <person name="Roberts R.J."/>
            <person name="Karnachuk O.V."/>
            <person name="Novikov A."/>
            <person name="Grabovich M.Y."/>
        </authorList>
    </citation>
    <scope>NUCLEOTIDE SEQUENCE [LARGE SCALE GENOMIC DNA]</scope>
    <source>
        <strain evidence="2 3">A52</strain>
    </source>
</reference>
<evidence type="ECO:0000313" key="2">
    <source>
        <dbReference type="EMBL" id="QTR50969.1"/>
    </source>
</evidence>
<evidence type="ECO:0000256" key="1">
    <source>
        <dbReference type="SAM" id="SignalP"/>
    </source>
</evidence>
<gene>
    <name evidence="2" type="ORF">J8380_05235</name>
</gene>
<evidence type="ECO:0008006" key="4">
    <source>
        <dbReference type="Google" id="ProtNLM"/>
    </source>
</evidence>
<dbReference type="EMBL" id="CP072800">
    <property type="protein sequence ID" value="QTR50969.1"/>
    <property type="molecule type" value="Genomic_DNA"/>
</dbReference>
<sequence>MKVKKLLPILGIFLLCHPMIGSADTTVNYNNPKHKGYALDWCRIFENNCGQGAANAYCQAKGHLKAASWVKRNHPGVKTMTIGQNSICDPQHHRCDTFSSIQCVKKEVTFTKPMHKGHRLDWCRVFENDCGQGAAKAFCQVNGYNTLVSYSKANNLSVKTMTIGQNAVCDPQYHHCDSFNWIKCK</sequence>
<feature type="chain" id="PRO_5045973332" description="SRCR domain-containing protein" evidence="1">
    <location>
        <begin position="24"/>
        <end position="185"/>
    </location>
</feature>